<dbReference type="Gene3D" id="2.40.70.10">
    <property type="entry name" value="Acid Proteases"/>
    <property type="match status" value="1"/>
</dbReference>
<keyword evidence="5" id="KW-0378">Hydrolase</keyword>
<feature type="region of interest" description="Disordered" evidence="7">
    <location>
        <begin position="46"/>
        <end position="84"/>
    </location>
</feature>
<protein>
    <recommendedName>
        <fullName evidence="1">RNA-directed DNA polymerase</fullName>
        <ecNumber evidence="1">2.7.7.49</ecNumber>
    </recommendedName>
</protein>
<organism evidence="9 10">
    <name type="scientific">Ignelater luminosus</name>
    <name type="common">Cucubano</name>
    <name type="synonym">Pyrophorus luminosus</name>
    <dbReference type="NCBI Taxonomy" id="2038154"/>
    <lineage>
        <taxon>Eukaryota</taxon>
        <taxon>Metazoa</taxon>
        <taxon>Ecdysozoa</taxon>
        <taxon>Arthropoda</taxon>
        <taxon>Hexapoda</taxon>
        <taxon>Insecta</taxon>
        <taxon>Pterygota</taxon>
        <taxon>Neoptera</taxon>
        <taxon>Endopterygota</taxon>
        <taxon>Coleoptera</taxon>
        <taxon>Polyphaga</taxon>
        <taxon>Elateriformia</taxon>
        <taxon>Elateroidea</taxon>
        <taxon>Elateridae</taxon>
        <taxon>Agrypninae</taxon>
        <taxon>Pyrophorini</taxon>
        <taxon>Ignelater</taxon>
    </lineage>
</organism>
<dbReference type="InterPro" id="IPR043128">
    <property type="entry name" value="Rev_trsase/Diguanyl_cyclase"/>
</dbReference>
<evidence type="ECO:0000256" key="1">
    <source>
        <dbReference type="ARBA" id="ARBA00012493"/>
    </source>
</evidence>
<dbReference type="CDD" id="cd01647">
    <property type="entry name" value="RT_LTR"/>
    <property type="match status" value="1"/>
</dbReference>
<evidence type="ECO:0000259" key="8">
    <source>
        <dbReference type="PROSITE" id="PS50878"/>
    </source>
</evidence>
<evidence type="ECO:0000313" key="9">
    <source>
        <dbReference type="EMBL" id="KAF2894782.1"/>
    </source>
</evidence>
<name>A0A8K0D0K0_IGNLU</name>
<evidence type="ECO:0000313" key="10">
    <source>
        <dbReference type="Proteomes" id="UP000801492"/>
    </source>
</evidence>
<feature type="domain" description="Reverse transcriptase" evidence="8">
    <location>
        <begin position="535"/>
        <end position="746"/>
    </location>
</feature>
<dbReference type="InterPro" id="IPR050951">
    <property type="entry name" value="Retrovirus_Pol_polyprotein"/>
</dbReference>
<reference evidence="9" key="1">
    <citation type="submission" date="2019-08" db="EMBL/GenBank/DDBJ databases">
        <title>The genome of the North American firefly Photinus pyralis.</title>
        <authorList>
            <consortium name="Photinus pyralis genome working group"/>
            <person name="Fallon T.R."/>
            <person name="Sander Lower S.E."/>
            <person name="Weng J.-K."/>
        </authorList>
    </citation>
    <scope>NUCLEOTIDE SEQUENCE</scope>
    <source>
        <strain evidence="9">TRF0915ILg1</strain>
        <tissue evidence="9">Whole body</tissue>
    </source>
</reference>
<dbReference type="Pfam" id="PF17919">
    <property type="entry name" value="RT_RNaseH_2"/>
    <property type="match status" value="1"/>
</dbReference>
<dbReference type="FunFam" id="3.30.70.270:FF:000020">
    <property type="entry name" value="Transposon Tf2-6 polyprotein-like Protein"/>
    <property type="match status" value="1"/>
</dbReference>
<keyword evidence="4" id="KW-0540">Nuclease</keyword>
<dbReference type="InterPro" id="IPR043502">
    <property type="entry name" value="DNA/RNA_pol_sf"/>
</dbReference>
<sequence>MSHKVTYNTRKKRVPAKRRNESENELEKMLDRLAISIDNLADNQTEKLDRVESTIEKNKDKTKNDKDGSGDESRSKLGERPNSSNNNNYISVWRDLGGYNIHFNPNGGIYPVLFIWRLKEAIAEAGVPPEKQVRLAVNSLKGSASDWAVVKENDFVNFDYFTDKFLHRYWEVEAQREIYFKLKYGKYERGSRADYCLQLAKEASYLETVPSEDVMVRYISQHFENEIRRGIINSGLKTIDEVEQFLRQVDETPGPELNRRLPQGRGQNENNRWRSEGHREDSAVRGEPPLMRLAITPNQNQNLAVIMFNRDPEELLSDIESGDNERENRVLPVINIIIGCRHSTPALVDSGSQLSCISEDFLEIAAEDTEMVVLPVVGVTLKGAFTKKSIKITKQVLLSTKIGDMVYDIVYVVVPGLNRPVILGFDWLVEVGASIECKNEILKIPNNEKGVQSVKFKWAMSESTAIIVNKIVEGIYSEEPKEEEITRNKSSRDETIVAGAQLFSEQQKQKFQDLLRRYSMIWSEKPGPMKGYEHEIKLRNYSPFYLKSYPIPNAYKSEVEKQLQEMVDWGVVSPGTTEYVSPLVMVKKKDNSVRVCLDARFLNSRMVQEHITPPNPEQMLMNFSDHKCMSLIDLTSSYWQIQIKESDRKYTGFSYNNQTYVFNRLPFGLSTSVASFIRGLNQVLGSDILQFVTAYVDDMLIISEDSDMHLIHLGQLFCRLQETGITVKLKKSKFACSEIEFLGHIIKPNGVSMDPKRIEAIKDFPTPRNPRQLKAFLGLCGYGRRFCANLGNLTKLLVPLLRKGHSWSWGPQQLKALEDVKEACLKVTMLCHPNPDWPYIIQTDSSDYGIGACLFQKHPSTKEEKVLAFCSRILHGPARNYTITEKELLSV</sequence>
<dbReference type="SUPFAM" id="SSF56672">
    <property type="entry name" value="DNA/RNA polymerases"/>
    <property type="match status" value="1"/>
</dbReference>
<feature type="compositionally biased region" description="Basic and acidic residues" evidence="7">
    <location>
        <begin position="271"/>
        <end position="284"/>
    </location>
</feature>
<gene>
    <name evidence="9" type="ORF">ILUMI_11392</name>
</gene>
<dbReference type="Gene3D" id="3.30.70.270">
    <property type="match status" value="2"/>
</dbReference>
<dbReference type="PANTHER" id="PTHR37984:SF5">
    <property type="entry name" value="PROTEIN NYNRIN-LIKE"/>
    <property type="match status" value="1"/>
</dbReference>
<evidence type="ECO:0000256" key="2">
    <source>
        <dbReference type="ARBA" id="ARBA00022679"/>
    </source>
</evidence>
<dbReference type="PANTHER" id="PTHR37984">
    <property type="entry name" value="PROTEIN CBG26694"/>
    <property type="match status" value="1"/>
</dbReference>
<dbReference type="SUPFAM" id="SSF50630">
    <property type="entry name" value="Acid proteases"/>
    <property type="match status" value="1"/>
</dbReference>
<dbReference type="GO" id="GO:0003964">
    <property type="term" value="F:RNA-directed DNA polymerase activity"/>
    <property type="evidence" value="ECO:0007669"/>
    <property type="project" value="UniProtKB-EC"/>
</dbReference>
<dbReference type="OrthoDB" id="6779087at2759"/>
<evidence type="ECO:0000256" key="4">
    <source>
        <dbReference type="ARBA" id="ARBA00022722"/>
    </source>
</evidence>
<evidence type="ECO:0000256" key="7">
    <source>
        <dbReference type="SAM" id="MobiDB-lite"/>
    </source>
</evidence>
<dbReference type="GO" id="GO:0004519">
    <property type="term" value="F:endonuclease activity"/>
    <property type="evidence" value="ECO:0007669"/>
    <property type="project" value="UniProtKB-KW"/>
</dbReference>
<dbReference type="InterPro" id="IPR041577">
    <property type="entry name" value="RT_RNaseH_2"/>
</dbReference>
<dbReference type="AlphaFoldDB" id="A0A8K0D0K0"/>
<evidence type="ECO:0000256" key="3">
    <source>
        <dbReference type="ARBA" id="ARBA00022695"/>
    </source>
</evidence>
<feature type="region of interest" description="Disordered" evidence="7">
    <location>
        <begin position="1"/>
        <end position="25"/>
    </location>
</feature>
<dbReference type="EMBL" id="VTPC01006643">
    <property type="protein sequence ID" value="KAF2894782.1"/>
    <property type="molecule type" value="Genomic_DNA"/>
</dbReference>
<dbReference type="CDD" id="cd00303">
    <property type="entry name" value="retropepsin_like"/>
    <property type="match status" value="1"/>
</dbReference>
<dbReference type="EC" id="2.7.7.49" evidence="1"/>
<dbReference type="Proteomes" id="UP000801492">
    <property type="component" value="Unassembled WGS sequence"/>
</dbReference>
<dbReference type="PROSITE" id="PS50878">
    <property type="entry name" value="RT_POL"/>
    <property type="match status" value="1"/>
</dbReference>
<dbReference type="InterPro" id="IPR021109">
    <property type="entry name" value="Peptidase_aspartic_dom_sf"/>
</dbReference>
<accession>A0A8K0D0K0</accession>
<keyword evidence="2" id="KW-0808">Transferase</keyword>
<keyword evidence="6" id="KW-0511">Multifunctional enzyme</keyword>
<keyword evidence="10" id="KW-1185">Reference proteome</keyword>
<dbReference type="InterPro" id="IPR000477">
    <property type="entry name" value="RT_dom"/>
</dbReference>
<comment type="caution">
    <text evidence="9">The sequence shown here is derived from an EMBL/GenBank/DDBJ whole genome shotgun (WGS) entry which is preliminary data.</text>
</comment>
<keyword evidence="3" id="KW-0548">Nucleotidyltransferase</keyword>
<evidence type="ECO:0000256" key="5">
    <source>
        <dbReference type="ARBA" id="ARBA00022759"/>
    </source>
</evidence>
<evidence type="ECO:0000256" key="6">
    <source>
        <dbReference type="ARBA" id="ARBA00023268"/>
    </source>
</evidence>
<dbReference type="Gene3D" id="3.10.10.10">
    <property type="entry name" value="HIV Type 1 Reverse Transcriptase, subunit A, domain 1"/>
    <property type="match status" value="1"/>
</dbReference>
<keyword evidence="5" id="KW-0255">Endonuclease</keyword>
<feature type="compositionally biased region" description="Basic residues" evidence="7">
    <location>
        <begin position="1"/>
        <end position="17"/>
    </location>
</feature>
<dbReference type="Pfam" id="PF00078">
    <property type="entry name" value="RVT_1"/>
    <property type="match status" value="1"/>
</dbReference>
<proteinExistence type="predicted"/>
<feature type="compositionally biased region" description="Basic and acidic residues" evidence="7">
    <location>
        <begin position="46"/>
        <end position="79"/>
    </location>
</feature>
<feature type="region of interest" description="Disordered" evidence="7">
    <location>
        <begin position="251"/>
        <end position="285"/>
    </location>
</feature>